<evidence type="ECO:0000256" key="1">
    <source>
        <dbReference type="SAM" id="Coils"/>
    </source>
</evidence>
<organism evidence="3">
    <name type="scientific">hydrothermal vent metagenome</name>
    <dbReference type="NCBI Taxonomy" id="652676"/>
    <lineage>
        <taxon>unclassified sequences</taxon>
        <taxon>metagenomes</taxon>
        <taxon>ecological metagenomes</taxon>
    </lineage>
</organism>
<proteinExistence type="predicted"/>
<feature type="transmembrane region" description="Helical" evidence="2">
    <location>
        <begin position="124"/>
        <end position="142"/>
    </location>
</feature>
<dbReference type="AlphaFoldDB" id="A0A1W1BKF9"/>
<keyword evidence="2" id="KW-0812">Transmembrane</keyword>
<accession>A0A1W1BKF9</accession>
<keyword evidence="2" id="KW-0472">Membrane</keyword>
<feature type="transmembrane region" description="Helical" evidence="2">
    <location>
        <begin position="5"/>
        <end position="23"/>
    </location>
</feature>
<feature type="transmembrane region" description="Helical" evidence="2">
    <location>
        <begin position="29"/>
        <end position="49"/>
    </location>
</feature>
<evidence type="ECO:0000256" key="2">
    <source>
        <dbReference type="SAM" id="Phobius"/>
    </source>
</evidence>
<keyword evidence="1" id="KW-0175">Coiled coil</keyword>
<feature type="coiled-coil region" evidence="1">
    <location>
        <begin position="83"/>
        <end position="110"/>
    </location>
</feature>
<reference evidence="3" key="1">
    <citation type="submission" date="2016-10" db="EMBL/GenBank/DDBJ databases">
        <authorList>
            <person name="de Groot N.N."/>
        </authorList>
    </citation>
    <scope>NUCLEOTIDE SEQUENCE</scope>
</reference>
<feature type="transmembrane region" description="Helical" evidence="2">
    <location>
        <begin position="148"/>
        <end position="167"/>
    </location>
</feature>
<sequence>MKSAIIALIVVDLLIIALTFLFGEENWLINTQMGFIPSAFVMFGSMLSYRSMVQERLNAGAIPDDERDTLDKLEDPYELYDDNLKKDDEAKTLEEVVKEERQNLKKSRRSIWQTAKDAKASFSFYRLASYFLLSFGFFYLNNNHLLDIPVYLVSLVIPTIVIVFVLMKKS</sequence>
<protein>
    <submittedName>
        <fullName evidence="3">Uncharacterized protein</fullName>
    </submittedName>
</protein>
<evidence type="ECO:0000313" key="3">
    <source>
        <dbReference type="EMBL" id="SFV54020.1"/>
    </source>
</evidence>
<name>A0A1W1BKF9_9ZZZZ</name>
<dbReference type="EMBL" id="FPHN01000030">
    <property type="protein sequence ID" value="SFV54020.1"/>
    <property type="molecule type" value="Genomic_DNA"/>
</dbReference>
<keyword evidence="2" id="KW-1133">Transmembrane helix</keyword>
<gene>
    <name evidence="3" type="ORF">MNB_SV-14-1701</name>
</gene>